<dbReference type="Pfam" id="PF03992">
    <property type="entry name" value="ABM"/>
    <property type="match status" value="1"/>
</dbReference>
<accession>A0A8H6ITR0</accession>
<dbReference type="SUPFAM" id="SSF54909">
    <property type="entry name" value="Dimeric alpha+beta barrel"/>
    <property type="match status" value="1"/>
</dbReference>
<comment type="caution">
    <text evidence="3">The sequence shown here is derived from an EMBL/GenBank/DDBJ whole genome shotgun (WGS) entry which is preliminary data.</text>
</comment>
<dbReference type="AlphaFoldDB" id="A0A8H6ITR0"/>
<evidence type="ECO:0000313" key="4">
    <source>
        <dbReference type="Proteomes" id="UP000652219"/>
    </source>
</evidence>
<protein>
    <recommendedName>
        <fullName evidence="2">ABM domain-containing protein</fullName>
    </recommendedName>
</protein>
<feature type="region of interest" description="Disordered" evidence="1">
    <location>
        <begin position="149"/>
        <end position="177"/>
    </location>
</feature>
<keyword evidence="4" id="KW-1185">Reference proteome</keyword>
<organism evidence="3 4">
    <name type="scientific">Colletotrichum sojae</name>
    <dbReference type="NCBI Taxonomy" id="2175907"/>
    <lineage>
        <taxon>Eukaryota</taxon>
        <taxon>Fungi</taxon>
        <taxon>Dikarya</taxon>
        <taxon>Ascomycota</taxon>
        <taxon>Pezizomycotina</taxon>
        <taxon>Sordariomycetes</taxon>
        <taxon>Hypocreomycetidae</taxon>
        <taxon>Glomerellales</taxon>
        <taxon>Glomerellaceae</taxon>
        <taxon>Colletotrichum</taxon>
        <taxon>Colletotrichum orchidearum species complex</taxon>
    </lineage>
</organism>
<dbReference type="Proteomes" id="UP000652219">
    <property type="component" value="Unassembled WGS sequence"/>
</dbReference>
<feature type="domain" description="ABM" evidence="2">
    <location>
        <begin position="21"/>
        <end position="84"/>
    </location>
</feature>
<sequence>MDRAAQLTNAVTERVIVPVRGSIDAWREPLKFLLQTLQKQPGYVRTRWGPWKEDPQRLELLTGWTTVEASETWKRSPDHADAMTRLAPVMASHPTSTLLQFRPFIPQAVVNSPLVETLTFDDCREPEERMREVVERARTMRGCNGVASGFSLSRSGGGGGSSSSSSSATHESNPTAGGGRTFIAAVGWAGIEASRAADKAAYTGGMKTESHHVDYAFPVEGFGGL</sequence>
<evidence type="ECO:0000313" key="3">
    <source>
        <dbReference type="EMBL" id="KAF6797619.1"/>
    </source>
</evidence>
<reference evidence="3 4" key="1">
    <citation type="journal article" date="2020" name="Phytopathology">
        <title>Genome Sequence Resources of Colletotrichum truncatum, C. plurivorum, C. musicola, and C. sojae: Four Species Pathogenic to Soybean (Glycine max).</title>
        <authorList>
            <person name="Rogerio F."/>
            <person name="Boufleur T.R."/>
            <person name="Ciampi-Guillardi M."/>
            <person name="Sukno S.A."/>
            <person name="Thon M.R."/>
            <person name="Massola Junior N.S."/>
            <person name="Baroncelli R."/>
        </authorList>
    </citation>
    <scope>NUCLEOTIDE SEQUENCE [LARGE SCALE GENOMIC DNA]</scope>
    <source>
        <strain evidence="3 4">LFN0009</strain>
    </source>
</reference>
<dbReference type="InterPro" id="IPR007138">
    <property type="entry name" value="ABM_dom"/>
</dbReference>
<gene>
    <name evidence="3" type="ORF">CSOJ01_12864</name>
</gene>
<dbReference type="Gene3D" id="3.30.70.100">
    <property type="match status" value="1"/>
</dbReference>
<proteinExistence type="predicted"/>
<evidence type="ECO:0000256" key="1">
    <source>
        <dbReference type="SAM" id="MobiDB-lite"/>
    </source>
</evidence>
<name>A0A8H6ITR0_9PEZI</name>
<dbReference type="EMBL" id="WIGN01000348">
    <property type="protein sequence ID" value="KAF6797619.1"/>
    <property type="molecule type" value="Genomic_DNA"/>
</dbReference>
<evidence type="ECO:0000259" key="2">
    <source>
        <dbReference type="Pfam" id="PF03992"/>
    </source>
</evidence>
<dbReference type="InterPro" id="IPR011008">
    <property type="entry name" value="Dimeric_a/b-barrel"/>
</dbReference>